<dbReference type="InterPro" id="IPR015360">
    <property type="entry name" value="XPC-bd"/>
</dbReference>
<dbReference type="FunFam" id="3.10.20.90:FF:000254">
    <property type="entry name" value="UV excision repair protein Rad23"/>
    <property type="match status" value="1"/>
</dbReference>
<dbReference type="Pfam" id="PF00240">
    <property type="entry name" value="ubiquitin"/>
    <property type="match status" value="1"/>
</dbReference>
<feature type="region of interest" description="Disordered" evidence="2">
    <location>
        <begin position="100"/>
        <end position="140"/>
    </location>
</feature>
<feature type="compositionally biased region" description="Low complexity" evidence="2">
    <location>
        <begin position="114"/>
        <end position="125"/>
    </location>
</feature>
<keyword evidence="1" id="KW-0227">DNA damage</keyword>
<dbReference type="SUPFAM" id="SSF46934">
    <property type="entry name" value="UBA-like"/>
    <property type="match status" value="2"/>
</dbReference>
<dbReference type="InterPro" id="IPR006636">
    <property type="entry name" value="STI1_HS-bd"/>
</dbReference>
<dbReference type="FunFam" id="1.10.8.10:FF:000002">
    <property type="entry name" value="UV excision repair protein RAD23 homolog"/>
    <property type="match status" value="1"/>
</dbReference>
<dbReference type="PANTHER" id="PTHR10621:SF0">
    <property type="entry name" value="UV EXCISION REPAIR PROTEIN RAD23"/>
    <property type="match status" value="1"/>
</dbReference>
<dbReference type="AlphaFoldDB" id="A0A7R8WJG9"/>
<proteinExistence type="inferred from homology"/>
<gene>
    <name evidence="3" type="ORF">CTOB1V02_LOCUS10736</name>
</gene>
<comment type="similarity">
    <text evidence="1">Belongs to the RAD23 family.</text>
</comment>
<dbReference type="GO" id="GO:0005829">
    <property type="term" value="C:cytosol"/>
    <property type="evidence" value="ECO:0007669"/>
    <property type="project" value="TreeGrafter"/>
</dbReference>
<dbReference type="GO" id="GO:0006289">
    <property type="term" value="P:nucleotide-excision repair"/>
    <property type="evidence" value="ECO:0007669"/>
    <property type="project" value="UniProtKB-UniRule"/>
</dbReference>
<organism evidence="3">
    <name type="scientific">Cyprideis torosa</name>
    <dbReference type="NCBI Taxonomy" id="163714"/>
    <lineage>
        <taxon>Eukaryota</taxon>
        <taxon>Metazoa</taxon>
        <taxon>Ecdysozoa</taxon>
        <taxon>Arthropoda</taxon>
        <taxon>Crustacea</taxon>
        <taxon>Oligostraca</taxon>
        <taxon>Ostracoda</taxon>
        <taxon>Podocopa</taxon>
        <taxon>Podocopida</taxon>
        <taxon>Cytherocopina</taxon>
        <taxon>Cytheroidea</taxon>
        <taxon>Cytherideidae</taxon>
        <taxon>Cyprideis</taxon>
    </lineage>
</organism>
<evidence type="ECO:0000256" key="1">
    <source>
        <dbReference type="RuleBase" id="RU367049"/>
    </source>
</evidence>
<dbReference type="Gene3D" id="1.10.8.10">
    <property type="entry name" value="DNA helicase RuvA subunit, C-terminal domain"/>
    <property type="match status" value="2"/>
</dbReference>
<dbReference type="GO" id="GO:0005654">
    <property type="term" value="C:nucleoplasm"/>
    <property type="evidence" value="ECO:0007669"/>
    <property type="project" value="TreeGrafter"/>
</dbReference>
<name>A0A7R8WJG9_9CRUS</name>
<dbReference type="PANTHER" id="PTHR10621">
    <property type="entry name" value="UV EXCISION REPAIR PROTEIN RAD23"/>
    <property type="match status" value="1"/>
</dbReference>
<dbReference type="InterPro" id="IPR000626">
    <property type="entry name" value="Ubiquitin-like_dom"/>
</dbReference>
<feature type="region of interest" description="Disordered" evidence="2">
    <location>
        <begin position="291"/>
        <end position="319"/>
    </location>
</feature>
<dbReference type="Pfam" id="PF09280">
    <property type="entry name" value="XPC-binding"/>
    <property type="match status" value="1"/>
</dbReference>
<dbReference type="GO" id="GO:0070628">
    <property type="term" value="F:proteasome binding"/>
    <property type="evidence" value="ECO:0007669"/>
    <property type="project" value="TreeGrafter"/>
</dbReference>
<protein>
    <recommendedName>
        <fullName evidence="1">UV excision repair protein RAD23</fullName>
    </recommendedName>
</protein>
<comment type="function">
    <text evidence="1">Multiubiquitin chain receptor involved in modulation of proteasomal degradation. Involved in nucleotide excision repair.</text>
</comment>
<dbReference type="PROSITE" id="PS50030">
    <property type="entry name" value="UBA"/>
    <property type="match status" value="2"/>
</dbReference>
<dbReference type="InterPro" id="IPR004806">
    <property type="entry name" value="Rad23"/>
</dbReference>
<dbReference type="PROSITE" id="PS50053">
    <property type="entry name" value="UBIQUITIN_2"/>
    <property type="match status" value="1"/>
</dbReference>
<dbReference type="GO" id="GO:0043161">
    <property type="term" value="P:proteasome-mediated ubiquitin-dependent protein catabolic process"/>
    <property type="evidence" value="ECO:0007669"/>
    <property type="project" value="UniProtKB-UniRule"/>
</dbReference>
<dbReference type="SUPFAM" id="SSF54236">
    <property type="entry name" value="Ubiquitin-like"/>
    <property type="match status" value="1"/>
</dbReference>
<dbReference type="NCBIfam" id="TIGR00601">
    <property type="entry name" value="rad23"/>
    <property type="match status" value="1"/>
</dbReference>
<dbReference type="Pfam" id="PF00627">
    <property type="entry name" value="UBA"/>
    <property type="match status" value="2"/>
</dbReference>
<dbReference type="InterPro" id="IPR036353">
    <property type="entry name" value="XPC-bd_sf"/>
</dbReference>
<dbReference type="GO" id="GO:0003684">
    <property type="term" value="F:damaged DNA binding"/>
    <property type="evidence" value="ECO:0007669"/>
    <property type="project" value="UniProtKB-UniRule"/>
</dbReference>
<dbReference type="SMART" id="SM00213">
    <property type="entry name" value="UBQ"/>
    <property type="match status" value="1"/>
</dbReference>
<dbReference type="InterPro" id="IPR029071">
    <property type="entry name" value="Ubiquitin-like_domsf"/>
</dbReference>
<keyword evidence="1" id="KW-0234">DNA repair</keyword>
<dbReference type="FunFam" id="1.10.8.10:FF:000003">
    <property type="entry name" value="UV excision repair protein RAD23 homolog"/>
    <property type="match status" value="1"/>
</dbReference>
<dbReference type="CDD" id="cd01805">
    <property type="entry name" value="Ubl_Rad23"/>
    <property type="match status" value="1"/>
</dbReference>
<feature type="region of interest" description="Disordered" evidence="2">
    <location>
        <begin position="196"/>
        <end position="237"/>
    </location>
</feature>
<dbReference type="Gene3D" id="3.10.20.90">
    <property type="entry name" value="Phosphatidylinositol 3-kinase Catalytic Subunit, Chain A, domain 1"/>
    <property type="match status" value="1"/>
</dbReference>
<dbReference type="OrthoDB" id="419317at2759"/>
<dbReference type="GO" id="GO:0043130">
    <property type="term" value="F:ubiquitin binding"/>
    <property type="evidence" value="ECO:0007669"/>
    <property type="project" value="UniProtKB-UniRule"/>
</dbReference>
<dbReference type="InterPro" id="IPR015940">
    <property type="entry name" value="UBA"/>
</dbReference>
<sequence length="370" mass="39156">MKLTFKTLQQKTFQVEIEGESKVSELKSKIEKEQGAEYVAGHQRLIYNGKILEDENAVSTYNIDPSKFIVIMLTKAKPPPPKAEGNAGVASALAAAGAAAAPEGKKTDAAETKPSTTPSESSAPAAPRPASPTGSAAEGLAPLPASRAEFDQMVNNIMEMGYSRPEVERALRASFLNPDRAVEYLVTGIPPEAMVDASSAGSAPRGGERGPGAQAPASVATPPSGGQNPRPGGAEDPLAFLRTQPQFQQMRQLIRENPSLLNAIIQQIGRTNPELFQTISQHQAAFVRMINDDDDGSQPSGGSSESLGGSGSGSQMTEPGVIAVTPQDKDAIERLKALGFPEHQVIEAYFACDKNENLAANYLLQNNFDD</sequence>
<dbReference type="CDD" id="cd14380">
    <property type="entry name" value="UBA2_Rad23"/>
    <property type="match status" value="1"/>
</dbReference>
<dbReference type="Gene3D" id="1.10.10.540">
    <property type="entry name" value="XPC-binding domain"/>
    <property type="match status" value="1"/>
</dbReference>
<feature type="compositionally biased region" description="Low complexity" evidence="2">
    <location>
        <begin position="297"/>
        <end position="307"/>
    </location>
</feature>
<keyword evidence="1" id="KW-0963">Cytoplasm</keyword>
<dbReference type="GO" id="GO:0031593">
    <property type="term" value="F:polyubiquitin modification-dependent protein binding"/>
    <property type="evidence" value="ECO:0007669"/>
    <property type="project" value="UniProtKB-UniRule"/>
</dbReference>
<comment type="subcellular location">
    <subcellularLocation>
        <location evidence="1">Nucleus</location>
    </subcellularLocation>
    <subcellularLocation>
        <location evidence="1">Cytoplasm</location>
    </subcellularLocation>
</comment>
<dbReference type="EMBL" id="OB665309">
    <property type="protein sequence ID" value="CAD7232911.1"/>
    <property type="molecule type" value="Genomic_DNA"/>
</dbReference>
<dbReference type="InterPro" id="IPR009060">
    <property type="entry name" value="UBA-like_sf"/>
</dbReference>
<dbReference type="PRINTS" id="PR01839">
    <property type="entry name" value="RAD23PROTEIN"/>
</dbReference>
<evidence type="ECO:0000313" key="3">
    <source>
        <dbReference type="EMBL" id="CAD7232911.1"/>
    </source>
</evidence>
<dbReference type="SUPFAM" id="SSF101238">
    <property type="entry name" value="XPC-binding domain"/>
    <property type="match status" value="1"/>
</dbReference>
<dbReference type="FunFam" id="1.10.10.540:FF:000001">
    <property type="entry name" value="UV excision repair protein RAD23 B"/>
    <property type="match status" value="1"/>
</dbReference>
<dbReference type="SMART" id="SM00727">
    <property type="entry name" value="STI1"/>
    <property type="match status" value="1"/>
</dbReference>
<keyword evidence="1" id="KW-0539">Nucleus</keyword>
<dbReference type="SMART" id="SM00165">
    <property type="entry name" value="UBA"/>
    <property type="match status" value="2"/>
</dbReference>
<reference evidence="3" key="1">
    <citation type="submission" date="2020-11" db="EMBL/GenBank/DDBJ databases">
        <authorList>
            <person name="Tran Van P."/>
        </authorList>
    </citation>
    <scope>NUCLEOTIDE SEQUENCE</scope>
</reference>
<evidence type="ECO:0000256" key="2">
    <source>
        <dbReference type="SAM" id="MobiDB-lite"/>
    </source>
</evidence>
<accession>A0A7R8WJG9</accession>